<comment type="caution">
    <text evidence="1">The sequence shown here is derived from an EMBL/GenBank/DDBJ whole genome shotgun (WGS) entry which is preliminary data.</text>
</comment>
<proteinExistence type="predicted"/>
<sequence length="79" mass="8386">MKVLFFGRPADVLGRSREIALPDDATVGGVRRALAEADPAAALLMESSIRASVDRQITDDRATLTEDSEVAFFSAFSGG</sequence>
<protein>
    <submittedName>
        <fullName evidence="1">MoaD/ThiS family protein</fullName>
    </submittedName>
</protein>
<accession>A0ABV6ZYA1</accession>
<keyword evidence="2" id="KW-1185">Reference proteome</keyword>
<organism evidence="1 2">
    <name type="scientific">Hyphobacterium vulgare</name>
    <dbReference type="NCBI Taxonomy" id="1736751"/>
    <lineage>
        <taxon>Bacteria</taxon>
        <taxon>Pseudomonadati</taxon>
        <taxon>Pseudomonadota</taxon>
        <taxon>Alphaproteobacteria</taxon>
        <taxon>Maricaulales</taxon>
        <taxon>Maricaulaceae</taxon>
        <taxon>Hyphobacterium</taxon>
    </lineage>
</organism>
<dbReference type="RefSeq" id="WP_343165696.1">
    <property type="nucleotide sequence ID" value="NZ_JBHRSV010000018.1"/>
</dbReference>
<name>A0ABV6ZYA1_9PROT</name>
<evidence type="ECO:0000313" key="2">
    <source>
        <dbReference type="Proteomes" id="UP001595379"/>
    </source>
</evidence>
<dbReference type="InterPro" id="IPR016155">
    <property type="entry name" value="Mopterin_synth/thiamin_S_b"/>
</dbReference>
<reference evidence="2" key="1">
    <citation type="journal article" date="2019" name="Int. J. Syst. Evol. Microbiol.">
        <title>The Global Catalogue of Microorganisms (GCM) 10K type strain sequencing project: providing services to taxonomists for standard genome sequencing and annotation.</title>
        <authorList>
            <consortium name="The Broad Institute Genomics Platform"/>
            <consortium name="The Broad Institute Genome Sequencing Center for Infectious Disease"/>
            <person name="Wu L."/>
            <person name="Ma J."/>
        </authorList>
    </citation>
    <scope>NUCLEOTIDE SEQUENCE [LARGE SCALE GENOMIC DNA]</scope>
    <source>
        <strain evidence="2">KCTC 52487</strain>
    </source>
</reference>
<evidence type="ECO:0000313" key="1">
    <source>
        <dbReference type="EMBL" id="MFC2926343.1"/>
    </source>
</evidence>
<dbReference type="InterPro" id="IPR012675">
    <property type="entry name" value="Beta-grasp_dom_sf"/>
</dbReference>
<dbReference type="EMBL" id="JBHRSV010000018">
    <property type="protein sequence ID" value="MFC2926343.1"/>
    <property type="molecule type" value="Genomic_DNA"/>
</dbReference>
<dbReference type="InterPro" id="IPR003749">
    <property type="entry name" value="ThiS/MoaD-like"/>
</dbReference>
<dbReference type="Pfam" id="PF02597">
    <property type="entry name" value="ThiS"/>
    <property type="match status" value="1"/>
</dbReference>
<gene>
    <name evidence="1" type="ORF">ACFOOR_09515</name>
</gene>
<dbReference type="Gene3D" id="3.10.20.30">
    <property type="match status" value="1"/>
</dbReference>
<dbReference type="SUPFAM" id="SSF54285">
    <property type="entry name" value="MoaD/ThiS"/>
    <property type="match status" value="1"/>
</dbReference>
<dbReference type="Proteomes" id="UP001595379">
    <property type="component" value="Unassembled WGS sequence"/>
</dbReference>